<evidence type="ECO:0000313" key="4">
    <source>
        <dbReference type="EMBL" id="MBD2866184.1"/>
    </source>
</evidence>
<dbReference type="InterPro" id="IPR002177">
    <property type="entry name" value="DPS_DNA-bd"/>
</dbReference>
<evidence type="ECO:0000256" key="2">
    <source>
        <dbReference type="RuleBase" id="RU003875"/>
    </source>
</evidence>
<dbReference type="PANTHER" id="PTHR42932:SF1">
    <property type="entry name" value="GENERAL STRESS PROTEIN 20U"/>
    <property type="match status" value="1"/>
</dbReference>
<dbReference type="CDD" id="cd01043">
    <property type="entry name" value="DPS"/>
    <property type="match status" value="1"/>
</dbReference>
<dbReference type="InterPro" id="IPR012347">
    <property type="entry name" value="Ferritin-like"/>
</dbReference>
<reference evidence="4" key="1">
    <citation type="submission" date="2020-09" db="EMBL/GenBank/DDBJ databases">
        <title>A novel bacterium of genus Paenibacillus, isolated from South China Sea.</title>
        <authorList>
            <person name="Huang H."/>
            <person name="Mo K."/>
            <person name="Hu Y."/>
        </authorList>
    </citation>
    <scope>NUCLEOTIDE SEQUENCE</scope>
    <source>
        <strain evidence="4">IB182363</strain>
    </source>
</reference>
<comment type="similarity">
    <text evidence="1 2">Belongs to the Dps family.</text>
</comment>
<dbReference type="PRINTS" id="PR01346">
    <property type="entry name" value="HELNAPAPROT"/>
</dbReference>
<proteinExistence type="inferred from homology"/>
<name>A0A927CEV1_9BACL</name>
<dbReference type="Gene3D" id="1.20.1260.10">
    <property type="match status" value="1"/>
</dbReference>
<dbReference type="Proteomes" id="UP000639396">
    <property type="component" value="Unassembled WGS sequence"/>
</dbReference>
<keyword evidence="5" id="KW-1185">Reference proteome</keyword>
<dbReference type="PANTHER" id="PTHR42932">
    <property type="entry name" value="GENERAL STRESS PROTEIN 20U"/>
    <property type="match status" value="1"/>
</dbReference>
<sequence length="152" mass="17157">MATATEATIKTVVETLNKQIANWGVLYVKIHNYHWFVKGKNFFTLHEKFQELYEEASVHLDELAERVLSIKGKPIATMKEMLSEATVKEAAGNESADQMIKEIVKDFQTMIAEMRKGIDQADEAGDHTTADMLTGIQNSLEKHVWMLEATLG</sequence>
<dbReference type="PIRSF" id="PIRSF005900">
    <property type="entry name" value="Dps"/>
    <property type="match status" value="1"/>
</dbReference>
<evidence type="ECO:0000313" key="5">
    <source>
        <dbReference type="Proteomes" id="UP000639396"/>
    </source>
</evidence>
<dbReference type="SUPFAM" id="SSF47240">
    <property type="entry name" value="Ferritin-like"/>
    <property type="match status" value="1"/>
</dbReference>
<accession>A0A927CEV1</accession>
<feature type="domain" description="Ferritin/DPS" evidence="3">
    <location>
        <begin position="14"/>
        <end position="151"/>
    </location>
</feature>
<gene>
    <name evidence="4" type="ORF">IDH45_29840</name>
</gene>
<evidence type="ECO:0000256" key="1">
    <source>
        <dbReference type="ARBA" id="ARBA00009497"/>
    </source>
</evidence>
<protein>
    <submittedName>
        <fullName evidence="4">DNA starvation/stationary phase protection protein</fullName>
    </submittedName>
</protein>
<dbReference type="GO" id="GO:0008199">
    <property type="term" value="F:ferric iron binding"/>
    <property type="evidence" value="ECO:0007669"/>
    <property type="project" value="InterPro"/>
</dbReference>
<dbReference type="EMBL" id="JACXJA010000054">
    <property type="protein sequence ID" value="MBD2866184.1"/>
    <property type="molecule type" value="Genomic_DNA"/>
</dbReference>
<dbReference type="AlphaFoldDB" id="A0A927CEV1"/>
<organism evidence="4 5">
    <name type="scientific">Paenibacillus oceani</name>
    <dbReference type="NCBI Taxonomy" id="2772510"/>
    <lineage>
        <taxon>Bacteria</taxon>
        <taxon>Bacillati</taxon>
        <taxon>Bacillota</taxon>
        <taxon>Bacilli</taxon>
        <taxon>Bacillales</taxon>
        <taxon>Paenibacillaceae</taxon>
        <taxon>Paenibacillus</taxon>
    </lineage>
</organism>
<dbReference type="InterPro" id="IPR009078">
    <property type="entry name" value="Ferritin-like_SF"/>
</dbReference>
<evidence type="ECO:0000259" key="3">
    <source>
        <dbReference type="Pfam" id="PF00210"/>
    </source>
</evidence>
<dbReference type="InterPro" id="IPR008331">
    <property type="entry name" value="Ferritin_DPS_dom"/>
</dbReference>
<comment type="caution">
    <text evidence="4">The sequence shown here is derived from an EMBL/GenBank/DDBJ whole genome shotgun (WGS) entry which is preliminary data.</text>
</comment>
<dbReference type="Pfam" id="PF00210">
    <property type="entry name" value="Ferritin"/>
    <property type="match status" value="1"/>
</dbReference>
<dbReference type="RefSeq" id="WP_190931805.1">
    <property type="nucleotide sequence ID" value="NZ_JACXJA010000054.1"/>
</dbReference>